<dbReference type="Proteomes" id="UP000027586">
    <property type="component" value="Unassembled WGS sequence"/>
</dbReference>
<reference evidence="1" key="1">
    <citation type="submission" date="2013-08" db="EMBL/GenBank/DDBJ databases">
        <title>Gene expansion shapes genome architecture in the human pathogen Lichtheimia corymbifera: an evolutionary genomics analysis in the ancient terrestrial Mucorales (Mucoromycotina).</title>
        <authorList>
            <person name="Schwartze V.U."/>
            <person name="Winter S."/>
            <person name="Shelest E."/>
            <person name="Marcet-Houben M."/>
            <person name="Horn F."/>
            <person name="Wehner S."/>
            <person name="Hoffmann K."/>
            <person name="Riege K."/>
            <person name="Sammeth M."/>
            <person name="Nowrousian M."/>
            <person name="Valiante V."/>
            <person name="Linde J."/>
            <person name="Jacobsen I.D."/>
            <person name="Marz M."/>
            <person name="Brakhage A.A."/>
            <person name="Gabaldon T."/>
            <person name="Bocker S."/>
            <person name="Voigt K."/>
        </authorList>
    </citation>
    <scope>NUCLEOTIDE SEQUENCE [LARGE SCALE GENOMIC DNA]</scope>
    <source>
        <strain evidence="1">FSU 9682</strain>
    </source>
</reference>
<sequence length="120" mass="13890">MECLRKVSTTKLFDNSDVPISAYVSSWDDQGATHWPWYNLIDNIDFLHHELMDSETSKVQRRGPMSGVDSEDGSLDSKHRLYQLSRYRVEPKEKTRCRFRSGTSGVAALVWKAVYCRDTQ</sequence>
<dbReference type="EMBL" id="CBTN010000069">
    <property type="protein sequence ID" value="CDH59378.1"/>
    <property type="molecule type" value="Genomic_DNA"/>
</dbReference>
<keyword evidence="2" id="KW-1185">Reference proteome</keyword>
<proteinExistence type="predicted"/>
<dbReference type="VEuPathDB" id="FungiDB:LCOR_10195.1"/>
<evidence type="ECO:0000313" key="2">
    <source>
        <dbReference type="Proteomes" id="UP000027586"/>
    </source>
</evidence>
<name>A0A068SAJ4_9FUNG</name>
<accession>A0A068SAJ4</accession>
<dbReference type="AlphaFoldDB" id="A0A068SAJ4"/>
<evidence type="ECO:0000313" key="1">
    <source>
        <dbReference type="EMBL" id="CDH59378.1"/>
    </source>
</evidence>
<gene>
    <name evidence="1" type="ORF">LCOR_10195.1</name>
</gene>
<organism evidence="1 2">
    <name type="scientific">Lichtheimia corymbifera JMRC:FSU:9682</name>
    <dbReference type="NCBI Taxonomy" id="1263082"/>
    <lineage>
        <taxon>Eukaryota</taxon>
        <taxon>Fungi</taxon>
        <taxon>Fungi incertae sedis</taxon>
        <taxon>Mucoromycota</taxon>
        <taxon>Mucoromycotina</taxon>
        <taxon>Mucoromycetes</taxon>
        <taxon>Mucorales</taxon>
        <taxon>Lichtheimiaceae</taxon>
        <taxon>Lichtheimia</taxon>
    </lineage>
</organism>
<comment type="caution">
    <text evidence="1">The sequence shown here is derived from an EMBL/GenBank/DDBJ whole genome shotgun (WGS) entry which is preliminary data.</text>
</comment>
<protein>
    <submittedName>
        <fullName evidence="1">Uncharacterized protein</fullName>
    </submittedName>
</protein>